<name>A0AAI9ZBZ4_9PEZI</name>
<proteinExistence type="predicted"/>
<dbReference type="SMART" id="SM00066">
    <property type="entry name" value="GAL4"/>
    <property type="match status" value="1"/>
</dbReference>
<dbReference type="SUPFAM" id="SSF57701">
    <property type="entry name" value="Zn2/Cys6 DNA-binding domain"/>
    <property type="match status" value="1"/>
</dbReference>
<dbReference type="InterPro" id="IPR036864">
    <property type="entry name" value="Zn2-C6_fun-type_DNA-bd_sf"/>
</dbReference>
<protein>
    <recommendedName>
        <fullName evidence="2">Zn(2)-C6 fungal-type domain-containing protein</fullName>
    </recommendedName>
</protein>
<dbReference type="AlphaFoldDB" id="A0AAI9ZBZ4"/>
<dbReference type="GO" id="GO:0000981">
    <property type="term" value="F:DNA-binding transcription factor activity, RNA polymerase II-specific"/>
    <property type="evidence" value="ECO:0007669"/>
    <property type="project" value="InterPro"/>
</dbReference>
<keyword evidence="4" id="KW-1185">Reference proteome</keyword>
<gene>
    <name evidence="3" type="ORF">BDP81DRAFT_442940</name>
</gene>
<evidence type="ECO:0000259" key="2">
    <source>
        <dbReference type="PROSITE" id="PS50048"/>
    </source>
</evidence>
<evidence type="ECO:0000313" key="4">
    <source>
        <dbReference type="Proteomes" id="UP001243989"/>
    </source>
</evidence>
<comment type="caution">
    <text evidence="3">The sequence shown here is derived from an EMBL/GenBank/DDBJ whole genome shotgun (WGS) entry which is preliminary data.</text>
</comment>
<reference evidence="3" key="1">
    <citation type="submission" date="2021-06" db="EMBL/GenBank/DDBJ databases">
        <title>Comparative genomics, transcriptomics and evolutionary studies reveal genomic signatures of adaptation to plant cell wall in hemibiotrophic fungi.</title>
        <authorList>
            <consortium name="DOE Joint Genome Institute"/>
            <person name="Baroncelli R."/>
            <person name="Diaz J.F."/>
            <person name="Benocci T."/>
            <person name="Peng M."/>
            <person name="Battaglia E."/>
            <person name="Haridas S."/>
            <person name="Andreopoulos W."/>
            <person name="Labutti K."/>
            <person name="Pangilinan J."/>
            <person name="Floch G.L."/>
            <person name="Makela M.R."/>
            <person name="Henrissat B."/>
            <person name="Grigoriev I.V."/>
            <person name="Crouch J.A."/>
            <person name="De Vries R.P."/>
            <person name="Sukno S.A."/>
            <person name="Thon M.R."/>
        </authorList>
    </citation>
    <scope>NUCLEOTIDE SEQUENCE</scope>
    <source>
        <strain evidence="3">CBS 102054</strain>
    </source>
</reference>
<organism evidence="3 4">
    <name type="scientific">Colletotrichum phormii</name>
    <dbReference type="NCBI Taxonomy" id="359342"/>
    <lineage>
        <taxon>Eukaryota</taxon>
        <taxon>Fungi</taxon>
        <taxon>Dikarya</taxon>
        <taxon>Ascomycota</taxon>
        <taxon>Pezizomycotina</taxon>
        <taxon>Sordariomycetes</taxon>
        <taxon>Hypocreomycetidae</taxon>
        <taxon>Glomerellales</taxon>
        <taxon>Glomerellaceae</taxon>
        <taxon>Colletotrichum</taxon>
        <taxon>Colletotrichum acutatum species complex</taxon>
    </lineage>
</organism>
<keyword evidence="1" id="KW-0539">Nucleus</keyword>
<feature type="domain" description="Zn(2)-C6 fungal-type" evidence="2">
    <location>
        <begin position="13"/>
        <end position="43"/>
    </location>
</feature>
<accession>A0AAI9ZBZ4</accession>
<dbReference type="GO" id="GO:0008270">
    <property type="term" value="F:zinc ion binding"/>
    <property type="evidence" value="ECO:0007669"/>
    <property type="project" value="InterPro"/>
</dbReference>
<dbReference type="EMBL" id="JAHMHQ010000044">
    <property type="protein sequence ID" value="KAK1621732.1"/>
    <property type="molecule type" value="Genomic_DNA"/>
</dbReference>
<dbReference type="GeneID" id="85476561"/>
<dbReference type="InterPro" id="IPR001138">
    <property type="entry name" value="Zn2Cys6_DnaBD"/>
</dbReference>
<evidence type="ECO:0000313" key="3">
    <source>
        <dbReference type="EMBL" id="KAK1621732.1"/>
    </source>
</evidence>
<dbReference type="RefSeq" id="XP_060437727.1">
    <property type="nucleotide sequence ID" value="XM_060591699.1"/>
</dbReference>
<sequence length="55" mass="5846">MSGAADRLPRLPACQLCYQKKIQCDSTRPTCTPCSKTGSECVVLNSGGDRAISRA</sequence>
<dbReference type="Gene3D" id="4.10.240.10">
    <property type="entry name" value="Zn(2)-C6 fungal-type DNA-binding domain"/>
    <property type="match status" value="1"/>
</dbReference>
<dbReference type="PROSITE" id="PS50048">
    <property type="entry name" value="ZN2_CY6_FUNGAL_2"/>
    <property type="match status" value="1"/>
</dbReference>
<dbReference type="Pfam" id="PF00172">
    <property type="entry name" value="Zn_clus"/>
    <property type="match status" value="1"/>
</dbReference>
<evidence type="ECO:0000256" key="1">
    <source>
        <dbReference type="ARBA" id="ARBA00023242"/>
    </source>
</evidence>
<dbReference type="Proteomes" id="UP001243989">
    <property type="component" value="Unassembled WGS sequence"/>
</dbReference>